<keyword evidence="8" id="KW-1185">Reference proteome</keyword>
<dbReference type="RefSeq" id="WP_036486977.1">
    <property type="nucleotide sequence ID" value="NZ_JMQM01000003.1"/>
</dbReference>
<dbReference type="OrthoDB" id="9773738at2"/>
<dbReference type="Proteomes" id="UP000053675">
    <property type="component" value="Unassembled WGS sequence"/>
</dbReference>
<dbReference type="PANTHER" id="PTHR42978">
    <property type="entry name" value="QUORUM-QUENCHING LACTONASE YTNP-RELATED-RELATED"/>
    <property type="match status" value="1"/>
</dbReference>
<dbReference type="SUPFAM" id="SSF56281">
    <property type="entry name" value="Metallo-hydrolase/oxidoreductase"/>
    <property type="match status" value="1"/>
</dbReference>
<dbReference type="CDD" id="cd07729">
    <property type="entry name" value="AHL_lactonase_MBL-fold"/>
    <property type="match status" value="1"/>
</dbReference>
<evidence type="ECO:0000256" key="4">
    <source>
        <dbReference type="ARBA" id="ARBA00022801"/>
    </source>
</evidence>
<dbReference type="InterPro" id="IPR036866">
    <property type="entry name" value="RibonucZ/Hydroxyglut_hydro"/>
</dbReference>
<gene>
    <name evidence="7" type="ORF">EL18_03456</name>
</gene>
<sequence>MHDTYQVFALKYAERNTRTRADSFLFDDDHASPHDMDYSIWVIRNDDRVIVVDTGYDEVEARRRGRPILQSPAKCLADFGIDPASVDTVIITHLHYDHAGSLGDFPNARFHLQAAEMAFATGPCMCHGVLQAPFSVEHVVGMVRHVYSGRVVFHEGNSEVAPGIEVHAVGGHSRGLQCVRVKTARGWLVLASDASHYYENFLRKKLFPIVENSQAMLDGFELLPQLAGGPSLIIPGHDPLVRKLFPLVASSNKLTVNRLDVEPAADFLQQTGQA</sequence>
<dbReference type="Pfam" id="PF00753">
    <property type="entry name" value="Lactamase_B"/>
    <property type="match status" value="1"/>
</dbReference>
<dbReference type="PATRIC" id="fig|472175.3.peg.3456"/>
<keyword evidence="5" id="KW-0862">Zinc</keyword>
<evidence type="ECO:0000313" key="8">
    <source>
        <dbReference type="Proteomes" id="UP000053675"/>
    </source>
</evidence>
<comment type="cofactor">
    <cofactor evidence="1">
        <name>Zn(2+)</name>
        <dbReference type="ChEBI" id="CHEBI:29105"/>
    </cofactor>
</comment>
<dbReference type="GO" id="GO:0016787">
    <property type="term" value="F:hydrolase activity"/>
    <property type="evidence" value="ECO:0007669"/>
    <property type="project" value="UniProtKB-KW"/>
</dbReference>
<comment type="similarity">
    <text evidence="2">Belongs to the metallo-beta-lactamase superfamily.</text>
</comment>
<dbReference type="STRING" id="472175.EL18_03456"/>
<evidence type="ECO:0000256" key="1">
    <source>
        <dbReference type="ARBA" id="ARBA00001947"/>
    </source>
</evidence>
<dbReference type="EMBL" id="JMQM01000003">
    <property type="protein sequence ID" value="KFB08246.1"/>
    <property type="molecule type" value="Genomic_DNA"/>
</dbReference>
<reference evidence="7 8" key="1">
    <citation type="submission" date="2014-05" db="EMBL/GenBank/DDBJ databases">
        <title>Draft Genome Sequence of Nitratireductor basaltis Strain UMTGB225, A Marine Bacterium Isolated from Green Barrel Tunicate.</title>
        <authorList>
            <person name="Gan H.Y."/>
        </authorList>
    </citation>
    <scope>NUCLEOTIDE SEQUENCE [LARGE SCALE GENOMIC DNA]</scope>
    <source>
        <strain evidence="7 8">UMTGB225</strain>
    </source>
</reference>
<name>A0A084U5L0_9HYPH</name>
<evidence type="ECO:0000256" key="2">
    <source>
        <dbReference type="ARBA" id="ARBA00007749"/>
    </source>
</evidence>
<dbReference type="SMART" id="SM00849">
    <property type="entry name" value="Lactamase_B"/>
    <property type="match status" value="1"/>
</dbReference>
<dbReference type="Gene3D" id="3.60.15.10">
    <property type="entry name" value="Ribonuclease Z/Hydroxyacylglutathione hydrolase-like"/>
    <property type="match status" value="1"/>
</dbReference>
<protein>
    <submittedName>
        <fullName evidence="7">Beta-lactamase domain protein</fullName>
    </submittedName>
</protein>
<evidence type="ECO:0000256" key="3">
    <source>
        <dbReference type="ARBA" id="ARBA00022723"/>
    </source>
</evidence>
<keyword evidence="4" id="KW-0378">Hydrolase</keyword>
<dbReference type="PANTHER" id="PTHR42978:SF7">
    <property type="entry name" value="METALLO-HYDROLASE RV2300C-RELATED"/>
    <property type="match status" value="1"/>
</dbReference>
<feature type="domain" description="Metallo-beta-lactamase" evidence="6">
    <location>
        <begin position="37"/>
        <end position="237"/>
    </location>
</feature>
<evidence type="ECO:0000313" key="7">
    <source>
        <dbReference type="EMBL" id="KFB08246.1"/>
    </source>
</evidence>
<comment type="caution">
    <text evidence="7">The sequence shown here is derived from an EMBL/GenBank/DDBJ whole genome shotgun (WGS) entry which is preliminary data.</text>
</comment>
<dbReference type="InterPro" id="IPR001279">
    <property type="entry name" value="Metallo-B-lactamas"/>
</dbReference>
<organism evidence="7 8">
    <name type="scientific">Nitratireductor basaltis</name>
    <dbReference type="NCBI Taxonomy" id="472175"/>
    <lineage>
        <taxon>Bacteria</taxon>
        <taxon>Pseudomonadati</taxon>
        <taxon>Pseudomonadota</taxon>
        <taxon>Alphaproteobacteria</taxon>
        <taxon>Hyphomicrobiales</taxon>
        <taxon>Phyllobacteriaceae</taxon>
        <taxon>Nitratireductor</taxon>
    </lineage>
</organism>
<evidence type="ECO:0000259" key="6">
    <source>
        <dbReference type="SMART" id="SM00849"/>
    </source>
</evidence>
<dbReference type="eggNOG" id="COG0491">
    <property type="taxonomic scope" value="Bacteria"/>
</dbReference>
<dbReference type="InterPro" id="IPR051013">
    <property type="entry name" value="MBL_superfamily_lactonases"/>
</dbReference>
<keyword evidence="3" id="KW-0479">Metal-binding</keyword>
<dbReference type="AlphaFoldDB" id="A0A084U5L0"/>
<accession>A0A084U5L0</accession>
<dbReference type="GO" id="GO:0046872">
    <property type="term" value="F:metal ion binding"/>
    <property type="evidence" value="ECO:0007669"/>
    <property type="project" value="UniProtKB-KW"/>
</dbReference>
<proteinExistence type="inferred from homology"/>
<evidence type="ECO:0000256" key="5">
    <source>
        <dbReference type="ARBA" id="ARBA00022833"/>
    </source>
</evidence>